<name>A0A7G8LI46_9CAUD</name>
<dbReference type="KEGG" id="vg:63210871"/>
<dbReference type="RefSeq" id="YP_010014169.1">
    <property type="nucleotide sequence ID" value="NC_053516.1"/>
</dbReference>
<dbReference type="GeneID" id="63210871"/>
<accession>A0A7G8LI46</accession>
<keyword evidence="2" id="KW-1185">Reference proteome</keyword>
<protein>
    <submittedName>
        <fullName evidence="1">Uncharacterized protein</fullName>
    </submittedName>
</protein>
<dbReference type="EMBL" id="MT658803">
    <property type="protein sequence ID" value="QNJ56918.1"/>
    <property type="molecule type" value="Genomic_DNA"/>
</dbReference>
<sequence>MSINNRRARCAVRVASWILRTFAPDYSRVLNNMWQPRDGARPPGGRGIMSAEAIVPCFTCGTTLKNVSEELDNQPYEGTEFITCGHYGSTFWDSFDGEELVINICDDCLRRNTERIAIRKSSESPGEALQWNIAMRPYREGGES</sequence>
<dbReference type="Proteomes" id="UP000515841">
    <property type="component" value="Segment"/>
</dbReference>
<proteinExistence type="predicted"/>
<reference evidence="1 2" key="1">
    <citation type="submission" date="2020-06" db="EMBL/GenBank/DDBJ databases">
        <authorList>
            <person name="Spencer C.E."/>
            <person name="Frederick G.D."/>
            <person name="Baliraine F.N."/>
            <person name="Favela G."/>
            <person name="Farmer V."/>
            <person name="Galindo A."/>
            <person name="Garlena R.A."/>
            <person name="Russell D.A."/>
            <person name="Pope W.H."/>
            <person name="Jacobs-Sera D."/>
            <person name="Hatfull G.F."/>
        </authorList>
    </citation>
    <scope>NUCLEOTIDE SEQUENCE [LARGE SCALE GENOMIC DNA]</scope>
</reference>
<evidence type="ECO:0000313" key="2">
    <source>
        <dbReference type="Proteomes" id="UP000515841"/>
    </source>
</evidence>
<evidence type="ECO:0000313" key="1">
    <source>
        <dbReference type="EMBL" id="QNJ56918.1"/>
    </source>
</evidence>
<organism evidence="1 2">
    <name type="scientific">Mycobacterium phage Reindeer</name>
    <dbReference type="NCBI Taxonomy" id="2762283"/>
    <lineage>
        <taxon>Viruses</taxon>
        <taxon>Duplodnaviria</taxon>
        <taxon>Heunggongvirae</taxon>
        <taxon>Uroviricota</taxon>
        <taxon>Caudoviricetes</taxon>
        <taxon>Vilmaviridae</taxon>
        <taxon>Mclasvirinae</taxon>
        <taxon>Bongovirus</taxon>
        <taxon>Bongovirus reindeer</taxon>
    </lineage>
</organism>
<gene>
    <name evidence="1" type="primary">127</name>
    <name evidence="1" type="ORF">SEA_REINDEER_127</name>
</gene>